<dbReference type="Pfam" id="PF01402">
    <property type="entry name" value="RHH_1"/>
    <property type="match status" value="1"/>
</dbReference>
<evidence type="ECO:0000313" key="2">
    <source>
        <dbReference type="EMBL" id="WCT72107.1"/>
    </source>
</evidence>
<accession>A0ABY7TFU3</accession>
<feature type="domain" description="Ribbon-helix-helix protein CopG" evidence="1">
    <location>
        <begin position="6"/>
        <end position="33"/>
    </location>
</feature>
<name>A0ABY7TFU3_9SPHN</name>
<reference evidence="2 3" key="1">
    <citation type="submission" date="2023-02" db="EMBL/GenBank/DDBJ databases">
        <title>Genome sequence of Sphingomonas naphthae.</title>
        <authorList>
            <person name="Kim S."/>
            <person name="Heo J."/>
            <person name="Kwon S.-W."/>
        </authorList>
    </citation>
    <scope>NUCLEOTIDE SEQUENCE [LARGE SCALE GENOMIC DNA]</scope>
    <source>
        <strain evidence="2 3">KACC 18716</strain>
    </source>
</reference>
<dbReference type="SUPFAM" id="SSF47598">
    <property type="entry name" value="Ribbon-helix-helix"/>
    <property type="match status" value="1"/>
</dbReference>
<dbReference type="InterPro" id="IPR002145">
    <property type="entry name" value="CopG"/>
</dbReference>
<dbReference type="InterPro" id="IPR010985">
    <property type="entry name" value="Ribbon_hlx_hlx"/>
</dbReference>
<dbReference type="Proteomes" id="UP001220395">
    <property type="component" value="Chromosome"/>
</dbReference>
<dbReference type="RefSeq" id="WP_273686059.1">
    <property type="nucleotide sequence ID" value="NZ_CP117411.1"/>
</dbReference>
<gene>
    <name evidence="2" type="ORF">PQ455_10660</name>
</gene>
<keyword evidence="3" id="KW-1185">Reference proteome</keyword>
<evidence type="ECO:0000313" key="3">
    <source>
        <dbReference type="Proteomes" id="UP001220395"/>
    </source>
</evidence>
<evidence type="ECO:0000259" key="1">
    <source>
        <dbReference type="Pfam" id="PF01402"/>
    </source>
</evidence>
<proteinExistence type="predicted"/>
<dbReference type="EMBL" id="CP117411">
    <property type="protein sequence ID" value="WCT72107.1"/>
    <property type="molecule type" value="Genomic_DNA"/>
</dbReference>
<sequence length="84" mass="9184">MSKTAVITARLDEETMALVDKVAKAQGRSRAWFAAHAIQRAAEKEADFLAFVQEGIDAADRGDVIPHEDIVARVRARRAAKSAH</sequence>
<protein>
    <submittedName>
        <fullName evidence="2">Ribbon-helix-helix protein, CopG family</fullName>
    </submittedName>
</protein>
<organism evidence="2 3">
    <name type="scientific">Sphingomonas naphthae</name>
    <dbReference type="NCBI Taxonomy" id="1813468"/>
    <lineage>
        <taxon>Bacteria</taxon>
        <taxon>Pseudomonadati</taxon>
        <taxon>Pseudomonadota</taxon>
        <taxon>Alphaproteobacteria</taxon>
        <taxon>Sphingomonadales</taxon>
        <taxon>Sphingomonadaceae</taxon>
        <taxon>Sphingomonas</taxon>
    </lineage>
</organism>